<organism evidence="1 2">
    <name type="scientific">Ktedonospora formicarum</name>
    <dbReference type="NCBI Taxonomy" id="2778364"/>
    <lineage>
        <taxon>Bacteria</taxon>
        <taxon>Bacillati</taxon>
        <taxon>Chloroflexota</taxon>
        <taxon>Ktedonobacteria</taxon>
        <taxon>Ktedonobacterales</taxon>
        <taxon>Ktedonobacteraceae</taxon>
        <taxon>Ktedonospora</taxon>
    </lineage>
</organism>
<keyword evidence="2" id="KW-1185">Reference proteome</keyword>
<dbReference type="Proteomes" id="UP000612362">
    <property type="component" value="Unassembled WGS sequence"/>
</dbReference>
<proteinExistence type="predicted"/>
<gene>
    <name evidence="1" type="ORF">KSX_70690</name>
</gene>
<accession>A0A8J3I589</accession>
<sequence length="58" mass="6912">MGDQWFTQALSYRQSVCNELREKDVLFWYGERPEACGEEEFLNSLKKRTTIKMSFSAR</sequence>
<protein>
    <submittedName>
        <fullName evidence="1">Uncharacterized protein</fullName>
    </submittedName>
</protein>
<name>A0A8J3I589_9CHLR</name>
<reference evidence="1" key="1">
    <citation type="submission" date="2020-10" db="EMBL/GenBank/DDBJ databases">
        <title>Taxonomic study of unclassified bacteria belonging to the class Ktedonobacteria.</title>
        <authorList>
            <person name="Yabe S."/>
            <person name="Wang C.M."/>
            <person name="Zheng Y."/>
            <person name="Sakai Y."/>
            <person name="Cavaletti L."/>
            <person name="Monciardini P."/>
            <person name="Donadio S."/>
        </authorList>
    </citation>
    <scope>NUCLEOTIDE SEQUENCE</scope>
    <source>
        <strain evidence="1">SOSP1-1</strain>
    </source>
</reference>
<dbReference type="EMBL" id="BNJF01000004">
    <property type="protein sequence ID" value="GHO48906.1"/>
    <property type="molecule type" value="Genomic_DNA"/>
</dbReference>
<evidence type="ECO:0000313" key="2">
    <source>
        <dbReference type="Proteomes" id="UP000612362"/>
    </source>
</evidence>
<dbReference type="AlphaFoldDB" id="A0A8J3I589"/>
<evidence type="ECO:0000313" key="1">
    <source>
        <dbReference type="EMBL" id="GHO48906.1"/>
    </source>
</evidence>
<comment type="caution">
    <text evidence="1">The sequence shown here is derived from an EMBL/GenBank/DDBJ whole genome shotgun (WGS) entry which is preliminary data.</text>
</comment>